<dbReference type="FunFam" id="3.40.390.10:FF:000009">
    <property type="entry name" value="Oligopeptidase A"/>
    <property type="match status" value="1"/>
</dbReference>
<dbReference type="Pfam" id="PF01432">
    <property type="entry name" value="Peptidase_M3"/>
    <property type="match status" value="1"/>
</dbReference>
<dbReference type="InterPro" id="IPR034005">
    <property type="entry name" value="M3A_DCP"/>
</dbReference>
<dbReference type="GO" id="GO:0046872">
    <property type="term" value="F:metal ion binding"/>
    <property type="evidence" value="ECO:0007669"/>
    <property type="project" value="UniProtKB-UniRule"/>
</dbReference>
<reference evidence="11" key="1">
    <citation type="submission" date="2016-02" db="EMBL/GenBank/DDBJ databases">
        <authorList>
            <person name="Schultz-Johansen M."/>
            <person name="Glaring M.A."/>
            <person name="Bech P.K."/>
            <person name="Stougaard P."/>
        </authorList>
    </citation>
    <scope>NUCLEOTIDE SEQUENCE [LARGE SCALE GENOMIC DNA]</scope>
    <source>
        <strain evidence="11">S66</strain>
    </source>
</reference>
<keyword evidence="10" id="KW-0121">Carboxypeptidase</keyword>
<sequence length="713" mass="79225">MRTSLVATAISAALALTACSPSVSTDTANKTDSTKTMAVKQTMNVLLEKSPLDYQAPQFDKIQMDSYEPMFSQGMAEHAAEISTIANNPEPATFDNTLVAMEKSGELLSRVSTVFSALSGVISNDEFLRIEAELAPLLSAHNDNIYLNETLFKRVEAINASKAKLNAEDQRLVDYYYSEFVRAGAKLDDAQKTTMRDINEQISSLQTEFSQNLLASFKNDVIIVTDKNQLSGLSESDIASLAQAAKGAEQEGYMITLVNTTRQPILSSLANRDLRQQIWQKSAGRAMDTNGPVLLKLVELRAQKASLLGYANWASYATEDQMAKNPTAVLDILDRLAPQALVKAKVEAADIEEQMKADGLTGPVQAWDWAYYGEKVRKAKYDLDDSQVKPYFELNSVLEKGLFFAMEKLYGIHFSERKDLPVYHADVRCFEVFNQDNSSIGLFYFDPYAREGKGGGAWMGEFVTQSFLFNEKPVVFNVLNNVKPAPGQPTLLSFDEATTLFHEFGHAAHGLFSQVKYPSLAGTNTARDFVEFPSQAHEDWNIEPSVIANYAKHYQTGEAIPADLLERVLNSVKFNQGYDTTEYLAAALLDMEWHLIGPDAKITDVAAFEQQALAKHGLDYAPIPSRYKSAYFSHTFAGGYSAGYYAYLWTEVFAADAFTHMQKNGGLNRENGDEFREKILSIGNSKDLMESYVGFRGQQPDTDALLKRRGLVH</sequence>
<dbReference type="STRING" id="1799789.AX660_19975"/>
<dbReference type="GO" id="GO:0005829">
    <property type="term" value="C:cytosol"/>
    <property type="evidence" value="ECO:0007669"/>
    <property type="project" value="UniProtKB-ARBA"/>
</dbReference>
<feature type="signal peptide" evidence="8">
    <location>
        <begin position="1"/>
        <end position="18"/>
    </location>
</feature>
<evidence type="ECO:0000256" key="8">
    <source>
        <dbReference type="SAM" id="SignalP"/>
    </source>
</evidence>
<gene>
    <name evidence="10" type="ORF">AX660_19975</name>
</gene>
<evidence type="ECO:0000313" key="11">
    <source>
        <dbReference type="Proteomes" id="UP000070299"/>
    </source>
</evidence>
<protein>
    <submittedName>
        <fullName evidence="10">Dipeptidyl carboxypeptidase</fullName>
    </submittedName>
</protein>
<dbReference type="AlphaFoldDB" id="A0A148KP68"/>
<dbReference type="RefSeq" id="WP_068379993.1">
    <property type="nucleotide sequence ID" value="NZ_LSNE01000009.1"/>
</dbReference>
<dbReference type="GO" id="GO:0004180">
    <property type="term" value="F:carboxypeptidase activity"/>
    <property type="evidence" value="ECO:0007669"/>
    <property type="project" value="UniProtKB-KW"/>
</dbReference>
<keyword evidence="3 7" id="KW-0479">Metal-binding</keyword>
<evidence type="ECO:0000256" key="4">
    <source>
        <dbReference type="ARBA" id="ARBA00022801"/>
    </source>
</evidence>
<keyword evidence="11" id="KW-1185">Reference proteome</keyword>
<evidence type="ECO:0000256" key="1">
    <source>
        <dbReference type="ARBA" id="ARBA00006040"/>
    </source>
</evidence>
<dbReference type="InterPro" id="IPR045090">
    <property type="entry name" value="Pept_M3A_M3B"/>
</dbReference>
<comment type="caution">
    <text evidence="10">The sequence shown here is derived from an EMBL/GenBank/DDBJ whole genome shotgun (WGS) entry which is preliminary data.</text>
</comment>
<dbReference type="EMBL" id="LSNE01000009">
    <property type="protein sequence ID" value="KXI28008.1"/>
    <property type="molecule type" value="Genomic_DNA"/>
</dbReference>
<feature type="domain" description="Peptidase M3A/M3B catalytic" evidence="9">
    <location>
        <begin position="266"/>
        <end position="710"/>
    </location>
</feature>
<keyword evidence="6 7" id="KW-0482">Metalloprotease</keyword>
<name>A0A148KP68_9ALTE</name>
<organism evidence="10 11">
    <name type="scientific">Paraglaciecola hydrolytica</name>
    <dbReference type="NCBI Taxonomy" id="1799789"/>
    <lineage>
        <taxon>Bacteria</taxon>
        <taxon>Pseudomonadati</taxon>
        <taxon>Pseudomonadota</taxon>
        <taxon>Gammaproteobacteria</taxon>
        <taxon>Alteromonadales</taxon>
        <taxon>Alteromonadaceae</taxon>
        <taxon>Paraglaciecola</taxon>
    </lineage>
</organism>
<dbReference type="PROSITE" id="PS51257">
    <property type="entry name" value="PROKAR_LIPOPROTEIN"/>
    <property type="match status" value="1"/>
</dbReference>
<dbReference type="Proteomes" id="UP000070299">
    <property type="component" value="Unassembled WGS sequence"/>
</dbReference>
<evidence type="ECO:0000256" key="5">
    <source>
        <dbReference type="ARBA" id="ARBA00022833"/>
    </source>
</evidence>
<dbReference type="Gene3D" id="1.10.1370.10">
    <property type="entry name" value="Neurolysin, domain 3"/>
    <property type="match status" value="1"/>
</dbReference>
<dbReference type="GO" id="GO:0004222">
    <property type="term" value="F:metalloendopeptidase activity"/>
    <property type="evidence" value="ECO:0007669"/>
    <property type="project" value="InterPro"/>
</dbReference>
<dbReference type="OrthoDB" id="9773538at2"/>
<dbReference type="PANTHER" id="PTHR43660">
    <property type="entry name" value="DIPEPTIDYL CARBOXYPEPTIDASE"/>
    <property type="match status" value="1"/>
</dbReference>
<dbReference type="InterPro" id="IPR024077">
    <property type="entry name" value="Neurolysin/TOP_dom2"/>
</dbReference>
<dbReference type="InterPro" id="IPR001567">
    <property type="entry name" value="Pept_M3A_M3B_dom"/>
</dbReference>
<evidence type="ECO:0000256" key="3">
    <source>
        <dbReference type="ARBA" id="ARBA00022723"/>
    </source>
</evidence>
<evidence type="ECO:0000313" key="10">
    <source>
        <dbReference type="EMBL" id="KXI28008.1"/>
    </source>
</evidence>
<keyword evidence="5 7" id="KW-0862">Zinc</keyword>
<keyword evidence="4 7" id="KW-0378">Hydrolase</keyword>
<evidence type="ECO:0000259" key="9">
    <source>
        <dbReference type="Pfam" id="PF01432"/>
    </source>
</evidence>
<keyword evidence="8" id="KW-0732">Signal</keyword>
<dbReference type="InterPro" id="IPR024079">
    <property type="entry name" value="MetalloPept_cat_dom_sf"/>
</dbReference>
<dbReference type="SUPFAM" id="SSF55486">
    <property type="entry name" value="Metalloproteases ('zincins'), catalytic domain"/>
    <property type="match status" value="1"/>
</dbReference>
<proteinExistence type="inferred from homology"/>
<evidence type="ECO:0000256" key="2">
    <source>
        <dbReference type="ARBA" id="ARBA00022670"/>
    </source>
</evidence>
<comment type="similarity">
    <text evidence="1 7">Belongs to the peptidase M3 family.</text>
</comment>
<dbReference type="CDD" id="cd06456">
    <property type="entry name" value="M3A_DCP"/>
    <property type="match status" value="1"/>
</dbReference>
<dbReference type="Gene3D" id="3.40.390.10">
    <property type="entry name" value="Collagenase (Catalytic Domain)"/>
    <property type="match status" value="1"/>
</dbReference>
<accession>A0A148KP68</accession>
<dbReference type="GO" id="GO:0006508">
    <property type="term" value="P:proteolysis"/>
    <property type="evidence" value="ECO:0007669"/>
    <property type="project" value="UniProtKB-KW"/>
</dbReference>
<feature type="chain" id="PRO_5007550288" evidence="8">
    <location>
        <begin position="19"/>
        <end position="713"/>
    </location>
</feature>
<keyword evidence="2 7" id="KW-0645">Protease</keyword>
<evidence type="ECO:0000256" key="6">
    <source>
        <dbReference type="ARBA" id="ARBA00023049"/>
    </source>
</evidence>
<dbReference type="PANTHER" id="PTHR43660:SF1">
    <property type="entry name" value="DIPEPTIDYL CARBOXYPEPTIDASE"/>
    <property type="match status" value="1"/>
</dbReference>
<comment type="cofactor">
    <cofactor evidence="7">
        <name>Zn(2+)</name>
        <dbReference type="ChEBI" id="CHEBI:29105"/>
    </cofactor>
    <text evidence="7">Binds 1 zinc ion.</text>
</comment>
<evidence type="ECO:0000256" key="7">
    <source>
        <dbReference type="RuleBase" id="RU003435"/>
    </source>
</evidence>